<feature type="active site" description="Charge relay system" evidence="8">
    <location>
        <position position="363"/>
    </location>
</feature>
<feature type="domain" description="Partial AB-hydrolase lipase" evidence="10">
    <location>
        <begin position="49"/>
        <end position="110"/>
    </location>
</feature>
<evidence type="ECO:0000256" key="8">
    <source>
        <dbReference type="PIRSR" id="PIRSR000862-1"/>
    </source>
</evidence>
<evidence type="ECO:0000256" key="4">
    <source>
        <dbReference type="ARBA" id="ARBA00022963"/>
    </source>
</evidence>
<evidence type="ECO:0000256" key="5">
    <source>
        <dbReference type="ARBA" id="ARBA00023098"/>
    </source>
</evidence>
<dbReference type="GO" id="GO:0016042">
    <property type="term" value="P:lipid catabolic process"/>
    <property type="evidence" value="ECO:0007669"/>
    <property type="project" value="UniProtKB-KW"/>
</dbReference>
<keyword evidence="5" id="KW-0443">Lipid metabolism</keyword>
<dbReference type="GO" id="GO:0016788">
    <property type="term" value="F:hydrolase activity, acting on ester bonds"/>
    <property type="evidence" value="ECO:0007669"/>
    <property type="project" value="InterPro"/>
</dbReference>
<evidence type="ECO:0000256" key="6">
    <source>
        <dbReference type="ARBA" id="ARBA00023180"/>
    </source>
</evidence>
<proteinExistence type="inferred from homology"/>
<dbReference type="PANTHER" id="PTHR11005">
    <property type="entry name" value="LYSOSOMAL ACID LIPASE-RELATED"/>
    <property type="match status" value="1"/>
</dbReference>
<protein>
    <recommendedName>
        <fullName evidence="7">Lipase</fullName>
    </recommendedName>
</protein>
<keyword evidence="3 7" id="KW-0378">Hydrolase</keyword>
<sequence length="423" mass="47500">MLRCLVVLVCTVSALAGQSPNDAFVEDLVEFYNDGRFSDNIQEDASLDVPELVRKYGYPLEEHTVETSDGYILTMHRIPHGREANNDAGQRPVVFLMHGLLSSSADFVLMGPGSGLGYILADEGYDVWMGNARGNYYSRKHLKLRPDALLNTDFWNFSWDEIGNIDVAAMIDRALETTGRSRLHYIGFSQGTTTFFVLASLKPEYNDKIISMHALAPVAFMANNRNLLLNALAPFSRSLSRLANLIGIGEFMPNRLIYTWAGEAFCKDEALFQPICSSILFLIAGWNENQHNTTMMPVVFGHTPAGASVRQFAHYGQGISGNKFRRFDHGMTKNLLTYGRISAPDYDLRKITTPVFLHYSSSDPLAHVNDVDKLWSELKNPVGKFKVQENTFSHLDFMYGIDARALVYNRVISFLHVMDALEV</sequence>
<organism evidence="11 12">
    <name type="scientific">Pieris macdunnoughi</name>
    <dbReference type="NCBI Taxonomy" id="345717"/>
    <lineage>
        <taxon>Eukaryota</taxon>
        <taxon>Metazoa</taxon>
        <taxon>Ecdysozoa</taxon>
        <taxon>Arthropoda</taxon>
        <taxon>Hexapoda</taxon>
        <taxon>Insecta</taxon>
        <taxon>Pterygota</taxon>
        <taxon>Neoptera</taxon>
        <taxon>Endopterygota</taxon>
        <taxon>Lepidoptera</taxon>
        <taxon>Glossata</taxon>
        <taxon>Ditrysia</taxon>
        <taxon>Papilionoidea</taxon>
        <taxon>Pieridae</taxon>
        <taxon>Pierinae</taxon>
        <taxon>Pieris</taxon>
    </lineage>
</organism>
<dbReference type="Pfam" id="PF04083">
    <property type="entry name" value="Abhydro_lipase"/>
    <property type="match status" value="1"/>
</dbReference>
<feature type="chain" id="PRO_5032686051" description="Lipase" evidence="9">
    <location>
        <begin position="17"/>
        <end position="423"/>
    </location>
</feature>
<evidence type="ECO:0000256" key="7">
    <source>
        <dbReference type="PIRNR" id="PIRNR000862"/>
    </source>
</evidence>
<dbReference type="InterPro" id="IPR029058">
    <property type="entry name" value="AB_hydrolase_fold"/>
</dbReference>
<keyword evidence="12" id="KW-1185">Reference proteome</keyword>
<comment type="similarity">
    <text evidence="1 7">Belongs to the AB hydrolase superfamily. Lipase family.</text>
</comment>
<dbReference type="Gene3D" id="3.40.50.1820">
    <property type="entry name" value="alpha/beta hydrolase"/>
    <property type="match status" value="1"/>
</dbReference>
<evidence type="ECO:0000313" key="12">
    <source>
        <dbReference type="Proteomes" id="UP000663880"/>
    </source>
</evidence>
<reference evidence="11" key="1">
    <citation type="submission" date="2021-02" db="EMBL/GenBank/DDBJ databases">
        <authorList>
            <person name="Steward A R."/>
        </authorList>
    </citation>
    <scope>NUCLEOTIDE SEQUENCE</scope>
</reference>
<evidence type="ECO:0000256" key="9">
    <source>
        <dbReference type="SAM" id="SignalP"/>
    </source>
</evidence>
<dbReference type="FunFam" id="3.40.50.1820:FF:000021">
    <property type="entry name" value="Lipase"/>
    <property type="match status" value="1"/>
</dbReference>
<dbReference type="InterPro" id="IPR006693">
    <property type="entry name" value="AB_hydrolase_lipase"/>
</dbReference>
<feature type="signal peptide" evidence="9">
    <location>
        <begin position="1"/>
        <end position="16"/>
    </location>
</feature>
<keyword evidence="6" id="KW-0325">Glycoprotein</keyword>
<keyword evidence="2 9" id="KW-0732">Signal</keyword>
<dbReference type="Proteomes" id="UP000663880">
    <property type="component" value="Unassembled WGS sequence"/>
</dbReference>
<evidence type="ECO:0000256" key="2">
    <source>
        <dbReference type="ARBA" id="ARBA00022729"/>
    </source>
</evidence>
<dbReference type="InterPro" id="IPR025483">
    <property type="entry name" value="Lipase_euk"/>
</dbReference>
<comment type="caution">
    <text evidence="11">The sequence shown here is derived from an EMBL/GenBank/DDBJ whole genome shotgun (WGS) entry which is preliminary data.</text>
</comment>
<dbReference type="PIRSF" id="PIRSF000862">
    <property type="entry name" value="Steryl_ester_lip"/>
    <property type="match status" value="1"/>
</dbReference>
<dbReference type="EMBL" id="CAJOBZ010000043">
    <property type="protein sequence ID" value="CAF4908345.1"/>
    <property type="molecule type" value="Genomic_DNA"/>
</dbReference>
<evidence type="ECO:0000259" key="10">
    <source>
        <dbReference type="Pfam" id="PF04083"/>
    </source>
</evidence>
<gene>
    <name evidence="11" type="ORF">PMACD_LOCUS11903</name>
</gene>
<dbReference type="SUPFAM" id="SSF53474">
    <property type="entry name" value="alpha/beta-Hydrolases"/>
    <property type="match status" value="1"/>
</dbReference>
<accession>A0A821VJ37</accession>
<evidence type="ECO:0000313" key="11">
    <source>
        <dbReference type="EMBL" id="CAF4908345.1"/>
    </source>
</evidence>
<feature type="active site" description="Charge relay system" evidence="8">
    <location>
        <position position="394"/>
    </location>
</feature>
<dbReference type="AlphaFoldDB" id="A0A821VJ37"/>
<feature type="active site" description="Nucleophile" evidence="8">
    <location>
        <position position="189"/>
    </location>
</feature>
<evidence type="ECO:0000256" key="3">
    <source>
        <dbReference type="ARBA" id="ARBA00022801"/>
    </source>
</evidence>
<keyword evidence="4 7" id="KW-0442">Lipid degradation</keyword>
<evidence type="ECO:0000256" key="1">
    <source>
        <dbReference type="ARBA" id="ARBA00010701"/>
    </source>
</evidence>
<name>A0A821VJ37_9NEOP</name>
<dbReference type="OrthoDB" id="9974421at2759"/>